<gene>
    <name evidence="4" type="ORF">F1189_19515</name>
</gene>
<dbReference type="InterPro" id="IPR018893">
    <property type="entry name" value="T8SS_CsgF"/>
</dbReference>
<reference evidence="4 5" key="1">
    <citation type="submission" date="2019-09" db="EMBL/GenBank/DDBJ databases">
        <title>Genome sequence of Rhodovastum atsumiense, a diverse member of the Acetobacteraceae family of non-sulfur purple photosynthetic bacteria.</title>
        <authorList>
            <person name="Meyer T."/>
            <person name="Kyndt J."/>
        </authorList>
    </citation>
    <scope>NUCLEOTIDE SEQUENCE [LARGE SCALE GENOMIC DNA]</scope>
    <source>
        <strain evidence="4 5">DSM 21279</strain>
    </source>
</reference>
<dbReference type="EMBL" id="VWPK01000033">
    <property type="protein sequence ID" value="KAA5610415.1"/>
    <property type="molecule type" value="Genomic_DNA"/>
</dbReference>
<comment type="caution">
    <text evidence="4">The sequence shown here is derived from an EMBL/GenBank/DDBJ whole genome shotgun (WGS) entry which is preliminary data.</text>
</comment>
<keyword evidence="5" id="KW-1185">Reference proteome</keyword>
<comment type="function">
    <text evidence="1">May be involved in the biogenesis of curli organelles.</text>
</comment>
<evidence type="ECO:0000256" key="1">
    <source>
        <dbReference type="ARBA" id="ARBA00003989"/>
    </source>
</evidence>
<proteinExistence type="predicted"/>
<keyword evidence="3" id="KW-0732">Signal</keyword>
<dbReference type="Proteomes" id="UP000325255">
    <property type="component" value="Unassembled WGS sequence"/>
</dbReference>
<dbReference type="AlphaFoldDB" id="A0A5M6ISG4"/>
<evidence type="ECO:0000313" key="4">
    <source>
        <dbReference type="EMBL" id="KAA5610415.1"/>
    </source>
</evidence>
<evidence type="ECO:0000256" key="2">
    <source>
        <dbReference type="ARBA" id="ARBA00014031"/>
    </source>
</evidence>
<name>A0A5M6ISG4_9PROT</name>
<evidence type="ECO:0000256" key="3">
    <source>
        <dbReference type="ARBA" id="ARBA00022729"/>
    </source>
</evidence>
<evidence type="ECO:0000313" key="5">
    <source>
        <dbReference type="Proteomes" id="UP000325255"/>
    </source>
</evidence>
<organism evidence="4 5">
    <name type="scientific">Rhodovastum atsumiense</name>
    <dbReference type="NCBI Taxonomy" id="504468"/>
    <lineage>
        <taxon>Bacteria</taxon>
        <taxon>Pseudomonadati</taxon>
        <taxon>Pseudomonadota</taxon>
        <taxon>Alphaproteobacteria</taxon>
        <taxon>Acetobacterales</taxon>
        <taxon>Acetobacteraceae</taxon>
        <taxon>Rhodovastum</taxon>
    </lineage>
</organism>
<dbReference type="OrthoDB" id="8482087at2"/>
<dbReference type="Pfam" id="PF10614">
    <property type="entry name" value="CsgF"/>
    <property type="match status" value="1"/>
</dbReference>
<accession>A0A5M6ISG4</accession>
<protein>
    <recommendedName>
        <fullName evidence="2">Curli production assembly/transport component CsgF</fullName>
    </recommendedName>
</protein>
<sequence>MRDCKCHECVRMRSWAWISEIHPVHTHPATCSEEHVMNASMIATVSPGSGLAWIRQIIAASALAHASPVPATTNQARAGRSRLRLACWGIAVAVGFGVAVPKLHATELHYGLMSPNFGGSNTVPYQMAQAQASLIATQRAAAAAAAKAAAAKATAADPYAPLISALTSQLTGLVAHNIADRIANSKQGDAGTISTGNVAITYVNSDGQLSVTISSPTGSTTLTIPSGS</sequence>